<evidence type="ECO:0000256" key="1">
    <source>
        <dbReference type="ARBA" id="ARBA00001946"/>
    </source>
</evidence>
<dbReference type="Gene3D" id="3.20.20.370">
    <property type="entry name" value="Glycoside hydrolase/deacetylase"/>
    <property type="match status" value="1"/>
</dbReference>
<dbReference type="Pfam" id="PF04794">
    <property type="entry name" value="YdjC"/>
    <property type="match status" value="1"/>
</dbReference>
<name>A0ABX1Z144_9BACL</name>
<evidence type="ECO:0000256" key="3">
    <source>
        <dbReference type="ARBA" id="ARBA00022801"/>
    </source>
</evidence>
<evidence type="ECO:0000313" key="6">
    <source>
        <dbReference type="EMBL" id="NOU85741.1"/>
    </source>
</evidence>
<accession>A0ABX1Z144</accession>
<reference evidence="6 7" key="1">
    <citation type="submission" date="2019-10" db="EMBL/GenBank/DDBJ databases">
        <title>Description of Paenibacillus choica sp. nov.</title>
        <authorList>
            <person name="Carlier A."/>
            <person name="Qi S."/>
        </authorList>
    </citation>
    <scope>NUCLEOTIDE SEQUENCE [LARGE SCALE GENOMIC DNA]</scope>
    <source>
        <strain evidence="6 7">LMG 31460</strain>
    </source>
</reference>
<evidence type="ECO:0000256" key="4">
    <source>
        <dbReference type="ARBA" id="ARBA00022842"/>
    </source>
</evidence>
<keyword evidence="3" id="KW-0378">Hydrolase</keyword>
<proteinExistence type="predicted"/>
<dbReference type="SUPFAM" id="SSF88713">
    <property type="entry name" value="Glycoside hydrolase/deacetylase"/>
    <property type="match status" value="1"/>
</dbReference>
<evidence type="ECO:0000313" key="7">
    <source>
        <dbReference type="Proteomes" id="UP000658690"/>
    </source>
</evidence>
<organism evidence="6 7">
    <name type="scientific">Paenibacillus germinis</name>
    <dbReference type="NCBI Taxonomy" id="2654979"/>
    <lineage>
        <taxon>Bacteria</taxon>
        <taxon>Bacillati</taxon>
        <taxon>Bacillota</taxon>
        <taxon>Bacilli</taxon>
        <taxon>Bacillales</taxon>
        <taxon>Paenibacillaceae</taxon>
        <taxon>Paenibacillus</taxon>
    </lineage>
</organism>
<comment type="cofactor">
    <cofactor evidence="1">
        <name>Mg(2+)</name>
        <dbReference type="ChEBI" id="CHEBI:18420"/>
    </cofactor>
</comment>
<evidence type="ECO:0000256" key="5">
    <source>
        <dbReference type="ARBA" id="ARBA00023277"/>
    </source>
</evidence>
<gene>
    <name evidence="6" type="ORF">GC102_08130</name>
</gene>
<keyword evidence="4" id="KW-0460">Magnesium</keyword>
<protein>
    <submittedName>
        <fullName evidence="6">ChbG/HpnK family deacetylase</fullName>
    </submittedName>
</protein>
<keyword evidence="5" id="KW-0119">Carbohydrate metabolism</keyword>
<dbReference type="InterPro" id="IPR006879">
    <property type="entry name" value="YdjC-like"/>
</dbReference>
<comment type="caution">
    <text evidence="6">The sequence shown here is derived from an EMBL/GenBank/DDBJ whole genome shotgun (WGS) entry which is preliminary data.</text>
</comment>
<keyword evidence="7" id="KW-1185">Reference proteome</keyword>
<keyword evidence="2" id="KW-0479">Metal-binding</keyword>
<dbReference type="EMBL" id="WHOC01000041">
    <property type="protein sequence ID" value="NOU85741.1"/>
    <property type="molecule type" value="Genomic_DNA"/>
</dbReference>
<sequence>MDESKVSKGVSTNVLTPLLVFQLASQVRRKVDEFKIRFQRIRSYIEIALDLCHEYQLPFNLPRRILQPFFNKEQKERFSKRISSAERRGILLIDDMISLPYCFNTHVEYETVKAQFMNMIENLKPGITQLTVHPAIITEELKRLTNCYFEREMEFRLLCDLDIMQFLNKENIKLISWKDIRDKQR</sequence>
<dbReference type="Proteomes" id="UP000658690">
    <property type="component" value="Unassembled WGS sequence"/>
</dbReference>
<dbReference type="InterPro" id="IPR011330">
    <property type="entry name" value="Glyco_hydro/deAcase_b/a-brl"/>
</dbReference>
<evidence type="ECO:0000256" key="2">
    <source>
        <dbReference type="ARBA" id="ARBA00022723"/>
    </source>
</evidence>